<accession>A0A1J5EE13</accession>
<dbReference type="EMBL" id="MNYI01000076">
    <property type="protein sequence ID" value="OIP41566.1"/>
    <property type="molecule type" value="Genomic_DNA"/>
</dbReference>
<reference evidence="1 2" key="1">
    <citation type="journal article" date="2016" name="Environ. Microbiol.">
        <title>Genomic resolution of a cold subsurface aquifer community provides metabolic insights for novel microbes adapted to high CO concentrations.</title>
        <authorList>
            <person name="Probst A.J."/>
            <person name="Castelle C.J."/>
            <person name="Singh A."/>
            <person name="Brown C.T."/>
            <person name="Anantharaman K."/>
            <person name="Sharon I."/>
            <person name="Hug L.A."/>
            <person name="Burstein D."/>
            <person name="Emerson J.B."/>
            <person name="Thomas B.C."/>
            <person name="Banfield J.F."/>
        </authorList>
    </citation>
    <scope>NUCLEOTIDE SEQUENCE [LARGE SCALE GENOMIC DNA]</scope>
    <source>
        <strain evidence="1">CG2_30_40_21</strain>
    </source>
</reference>
<evidence type="ECO:0000313" key="2">
    <source>
        <dbReference type="Proteomes" id="UP000183085"/>
    </source>
</evidence>
<name>A0A1J5EE13_9BACT</name>
<proteinExistence type="predicted"/>
<sequence length="80" mass="9356">MITREVIKDEIDRVQDKDLEVLYRIINALENSLDLTGVTCSSTVKTLKWEKFIETTYGCLFDDPIERGKQEQYEVREVIA</sequence>
<gene>
    <name evidence="1" type="ORF">AUJ95_03090</name>
</gene>
<evidence type="ECO:0000313" key="1">
    <source>
        <dbReference type="EMBL" id="OIP41566.1"/>
    </source>
</evidence>
<organism evidence="1 2">
    <name type="scientific">Candidatus Desantisbacteria bacterium CG2_30_40_21</name>
    <dbReference type="NCBI Taxonomy" id="1817895"/>
    <lineage>
        <taxon>Bacteria</taxon>
        <taxon>Candidatus Desantisiibacteriota</taxon>
    </lineage>
</organism>
<protein>
    <submittedName>
        <fullName evidence="1">Uncharacterized protein</fullName>
    </submittedName>
</protein>
<dbReference type="AlphaFoldDB" id="A0A1J5EE13"/>
<dbReference type="STRING" id="1817895.AUJ95_03090"/>
<comment type="caution">
    <text evidence="1">The sequence shown here is derived from an EMBL/GenBank/DDBJ whole genome shotgun (WGS) entry which is preliminary data.</text>
</comment>
<dbReference type="Proteomes" id="UP000183085">
    <property type="component" value="Unassembled WGS sequence"/>
</dbReference>